<keyword evidence="1" id="KW-1133">Transmembrane helix</keyword>
<organism evidence="2 3">
    <name type="scientific">Bradyrhizobium stylosanthis</name>
    <dbReference type="NCBI Taxonomy" id="1803665"/>
    <lineage>
        <taxon>Bacteria</taxon>
        <taxon>Pseudomonadati</taxon>
        <taxon>Pseudomonadota</taxon>
        <taxon>Alphaproteobacteria</taxon>
        <taxon>Hyphomicrobiales</taxon>
        <taxon>Nitrobacteraceae</taxon>
        <taxon>Bradyrhizobium</taxon>
    </lineage>
</organism>
<evidence type="ECO:0000313" key="2">
    <source>
        <dbReference type="EMBL" id="TWA97471.1"/>
    </source>
</evidence>
<gene>
    <name evidence="2" type="ORF">FBZ96_106527</name>
</gene>
<protein>
    <submittedName>
        <fullName evidence="2">Uncharacterized protein</fullName>
    </submittedName>
</protein>
<dbReference type="AlphaFoldDB" id="A0A560DK33"/>
<dbReference type="STRING" id="1803665.GCA_001641335_00742"/>
<keyword evidence="3" id="KW-1185">Reference proteome</keyword>
<reference evidence="2 3" key="1">
    <citation type="submission" date="2019-06" db="EMBL/GenBank/DDBJ databases">
        <title>Genomic Encyclopedia of Type Strains, Phase IV (KMG-V): Genome sequencing to study the core and pangenomes of soil and plant-associated prokaryotes.</title>
        <authorList>
            <person name="Whitman W."/>
        </authorList>
    </citation>
    <scope>NUCLEOTIDE SEQUENCE [LARGE SCALE GENOMIC DNA]</scope>
    <source>
        <strain evidence="2 3">BR 510</strain>
    </source>
</reference>
<accession>A0A560DK33</accession>
<evidence type="ECO:0000313" key="3">
    <source>
        <dbReference type="Proteomes" id="UP000319949"/>
    </source>
</evidence>
<evidence type="ECO:0000256" key="1">
    <source>
        <dbReference type="SAM" id="Phobius"/>
    </source>
</evidence>
<sequence>MRRFAMKALFAVLSLNRAERTRIDWDRTVIAASTAVTLGLVTLYIFGKWTGRW</sequence>
<keyword evidence="1" id="KW-0472">Membrane</keyword>
<keyword evidence="1" id="KW-0812">Transmembrane</keyword>
<feature type="transmembrane region" description="Helical" evidence="1">
    <location>
        <begin position="30"/>
        <end position="47"/>
    </location>
</feature>
<dbReference type="RefSeq" id="WP_186467618.1">
    <property type="nucleotide sequence ID" value="NZ_VITK01000006.1"/>
</dbReference>
<comment type="caution">
    <text evidence="2">The sequence shown here is derived from an EMBL/GenBank/DDBJ whole genome shotgun (WGS) entry which is preliminary data.</text>
</comment>
<name>A0A560DK33_9BRAD</name>
<dbReference type="EMBL" id="VITK01000006">
    <property type="protein sequence ID" value="TWA97471.1"/>
    <property type="molecule type" value="Genomic_DNA"/>
</dbReference>
<dbReference type="Proteomes" id="UP000319949">
    <property type="component" value="Unassembled WGS sequence"/>
</dbReference>
<proteinExistence type="predicted"/>